<gene>
    <name evidence="2" type="ORF">PVAP13_8KG003740</name>
</gene>
<dbReference type="PANTHER" id="PTHR35218:SF9">
    <property type="entry name" value="ENDONUCLEASE_EXONUCLEASE_PHOSPHATASE DOMAIN-CONTAINING PROTEIN"/>
    <property type="match status" value="1"/>
</dbReference>
<dbReference type="AlphaFoldDB" id="A0A8T0PFQ4"/>
<dbReference type="PANTHER" id="PTHR35218">
    <property type="entry name" value="RNASE H DOMAIN-CONTAINING PROTEIN"/>
    <property type="match status" value="1"/>
</dbReference>
<comment type="caution">
    <text evidence="2">The sequence shown here is derived from an EMBL/GenBank/DDBJ whole genome shotgun (WGS) entry which is preliminary data.</text>
</comment>
<evidence type="ECO:0000259" key="1">
    <source>
        <dbReference type="Pfam" id="PF03372"/>
    </source>
</evidence>
<dbReference type="GO" id="GO:0003824">
    <property type="term" value="F:catalytic activity"/>
    <property type="evidence" value="ECO:0007669"/>
    <property type="project" value="InterPro"/>
</dbReference>
<evidence type="ECO:0000313" key="3">
    <source>
        <dbReference type="Proteomes" id="UP000823388"/>
    </source>
</evidence>
<dbReference type="SUPFAM" id="SSF56219">
    <property type="entry name" value="DNase I-like"/>
    <property type="match status" value="1"/>
</dbReference>
<feature type="domain" description="Endonuclease/exonuclease/phosphatase" evidence="1">
    <location>
        <begin position="8"/>
        <end position="210"/>
    </location>
</feature>
<organism evidence="2 3">
    <name type="scientific">Panicum virgatum</name>
    <name type="common">Blackwell switchgrass</name>
    <dbReference type="NCBI Taxonomy" id="38727"/>
    <lineage>
        <taxon>Eukaryota</taxon>
        <taxon>Viridiplantae</taxon>
        <taxon>Streptophyta</taxon>
        <taxon>Embryophyta</taxon>
        <taxon>Tracheophyta</taxon>
        <taxon>Spermatophyta</taxon>
        <taxon>Magnoliopsida</taxon>
        <taxon>Liliopsida</taxon>
        <taxon>Poales</taxon>
        <taxon>Poaceae</taxon>
        <taxon>PACMAD clade</taxon>
        <taxon>Panicoideae</taxon>
        <taxon>Panicodae</taxon>
        <taxon>Paniceae</taxon>
        <taxon>Panicinae</taxon>
        <taxon>Panicum</taxon>
        <taxon>Panicum sect. Hiantes</taxon>
    </lineage>
</organism>
<dbReference type="EMBL" id="CM029051">
    <property type="protein sequence ID" value="KAG2559748.1"/>
    <property type="molecule type" value="Genomic_DNA"/>
</dbReference>
<feature type="non-terminal residue" evidence="2">
    <location>
        <position position="230"/>
    </location>
</feature>
<sequence>SSKNFCIVSWNVRGLGDPKKCVVVKDALVSANPSVICLQETKLHHISQFQAHNFLPPHFANTIHFVSAAGTRGGILTAWNSSIFSLVSYISRRHALTTTLASTVTEHQFTITKVYAPSDHRDSKVFLEDLDELRPQIHGLWILAGDFNLIRSASDKNSGNVNHCLCTLFNDTLEKLGVVELPLLDRLYTWSNKRQNPTLACLDRVFVNSEQCTSFPNSSLTSLVRPTSNH</sequence>
<dbReference type="InterPro" id="IPR005135">
    <property type="entry name" value="Endo/exonuclease/phosphatase"/>
</dbReference>
<dbReference type="Pfam" id="PF03372">
    <property type="entry name" value="Exo_endo_phos"/>
    <property type="match status" value="1"/>
</dbReference>
<dbReference type="Proteomes" id="UP000823388">
    <property type="component" value="Chromosome 8K"/>
</dbReference>
<reference evidence="2" key="1">
    <citation type="submission" date="2020-05" db="EMBL/GenBank/DDBJ databases">
        <title>WGS assembly of Panicum virgatum.</title>
        <authorList>
            <person name="Lovell J.T."/>
            <person name="Jenkins J."/>
            <person name="Shu S."/>
            <person name="Juenger T.E."/>
            <person name="Schmutz J."/>
        </authorList>
    </citation>
    <scope>NUCLEOTIDE SEQUENCE</scope>
    <source>
        <strain evidence="2">AP13</strain>
    </source>
</reference>
<name>A0A8T0PFQ4_PANVG</name>
<proteinExistence type="predicted"/>
<keyword evidence="3" id="KW-1185">Reference proteome</keyword>
<protein>
    <recommendedName>
        <fullName evidence="1">Endonuclease/exonuclease/phosphatase domain-containing protein</fullName>
    </recommendedName>
</protein>
<evidence type="ECO:0000313" key="2">
    <source>
        <dbReference type="EMBL" id="KAG2559748.1"/>
    </source>
</evidence>
<accession>A0A8T0PFQ4</accession>
<dbReference type="Gene3D" id="3.60.10.10">
    <property type="entry name" value="Endonuclease/exonuclease/phosphatase"/>
    <property type="match status" value="1"/>
</dbReference>
<feature type="non-terminal residue" evidence="2">
    <location>
        <position position="1"/>
    </location>
</feature>
<dbReference type="InterPro" id="IPR036691">
    <property type="entry name" value="Endo/exonu/phosph_ase_sf"/>
</dbReference>